<feature type="domain" description="DSBA-like thioredoxin" evidence="2">
    <location>
        <begin position="3"/>
        <end position="204"/>
    </location>
</feature>
<dbReference type="SUPFAM" id="SSF52833">
    <property type="entry name" value="Thioredoxin-like"/>
    <property type="match status" value="1"/>
</dbReference>
<dbReference type="InterPro" id="IPR001853">
    <property type="entry name" value="DSBA-like_thioredoxin_dom"/>
</dbReference>
<protein>
    <submittedName>
        <fullName evidence="3">DsbA family oxidoreductase</fullName>
    </submittedName>
</protein>
<accession>A0ABW2C4I8</accession>
<dbReference type="EMBL" id="JBHSXX010000001">
    <property type="protein sequence ID" value="MFC6870251.1"/>
    <property type="molecule type" value="Genomic_DNA"/>
</dbReference>
<feature type="region of interest" description="Disordered" evidence="1">
    <location>
        <begin position="210"/>
        <end position="231"/>
    </location>
</feature>
<dbReference type="Pfam" id="PF01323">
    <property type="entry name" value="DSBA"/>
    <property type="match status" value="1"/>
</dbReference>
<evidence type="ECO:0000313" key="3">
    <source>
        <dbReference type="EMBL" id="MFC6870251.1"/>
    </source>
</evidence>
<comment type="caution">
    <text evidence="3">The sequence shown here is derived from an EMBL/GenBank/DDBJ whole genome shotgun (WGS) entry which is preliminary data.</text>
</comment>
<dbReference type="RefSeq" id="WP_345389586.1">
    <property type="nucleotide sequence ID" value="NZ_BAABLA010000002.1"/>
</dbReference>
<organism evidence="3 4">
    <name type="scientific">Haloechinothrix salitolerans</name>
    <dbReference type="NCBI Taxonomy" id="926830"/>
    <lineage>
        <taxon>Bacteria</taxon>
        <taxon>Bacillati</taxon>
        <taxon>Actinomycetota</taxon>
        <taxon>Actinomycetes</taxon>
        <taxon>Pseudonocardiales</taxon>
        <taxon>Pseudonocardiaceae</taxon>
        <taxon>Haloechinothrix</taxon>
    </lineage>
</organism>
<feature type="compositionally biased region" description="Low complexity" evidence="1">
    <location>
        <begin position="216"/>
        <end position="231"/>
    </location>
</feature>
<gene>
    <name evidence="3" type="ORF">ACFQGD_24235</name>
</gene>
<proteinExistence type="predicted"/>
<reference evidence="4" key="1">
    <citation type="journal article" date="2019" name="Int. J. Syst. Evol. Microbiol.">
        <title>The Global Catalogue of Microorganisms (GCM) 10K type strain sequencing project: providing services to taxonomists for standard genome sequencing and annotation.</title>
        <authorList>
            <consortium name="The Broad Institute Genomics Platform"/>
            <consortium name="The Broad Institute Genome Sequencing Center for Infectious Disease"/>
            <person name="Wu L."/>
            <person name="Ma J."/>
        </authorList>
    </citation>
    <scope>NUCLEOTIDE SEQUENCE [LARGE SCALE GENOMIC DNA]</scope>
    <source>
        <strain evidence="4">KCTC 32255</strain>
    </source>
</reference>
<dbReference type="PANTHER" id="PTHR13887:SF41">
    <property type="entry name" value="THIOREDOXIN SUPERFAMILY PROTEIN"/>
    <property type="match status" value="1"/>
</dbReference>
<keyword evidence="4" id="KW-1185">Reference proteome</keyword>
<dbReference type="Gene3D" id="3.40.30.10">
    <property type="entry name" value="Glutaredoxin"/>
    <property type="match status" value="1"/>
</dbReference>
<evidence type="ECO:0000259" key="2">
    <source>
        <dbReference type="Pfam" id="PF01323"/>
    </source>
</evidence>
<name>A0ABW2C4I8_9PSEU</name>
<evidence type="ECO:0000256" key="1">
    <source>
        <dbReference type="SAM" id="MobiDB-lite"/>
    </source>
</evidence>
<dbReference type="Proteomes" id="UP001596337">
    <property type="component" value="Unassembled WGS sequence"/>
</dbReference>
<dbReference type="CDD" id="cd03024">
    <property type="entry name" value="DsbA_FrnE"/>
    <property type="match status" value="1"/>
</dbReference>
<dbReference type="PANTHER" id="PTHR13887">
    <property type="entry name" value="GLUTATHIONE S-TRANSFERASE KAPPA"/>
    <property type="match status" value="1"/>
</dbReference>
<dbReference type="InterPro" id="IPR036249">
    <property type="entry name" value="Thioredoxin-like_sf"/>
</dbReference>
<sequence length="231" mass="25381">MRIEIWSDIVCPWCAIGKARLDLALAQFEHADDVDIRWRSFELDPGAPTVRDGDYATMLARKYGTTVEGGHAMIRRMADEAAQSGLRLNLERARPGNTFDGHRLLHLAADRGVQNAVKDRLLRGYLAEGEAIGEHDTLLRLATEAGLDPDDARTVLDTSAYAYAVRTDEREAASHGISGVPYFLIDGWYPLPGAQTSDVMLDALRQAWRKSHPDTDTATSGTASALDGHHD</sequence>
<evidence type="ECO:0000313" key="4">
    <source>
        <dbReference type="Proteomes" id="UP001596337"/>
    </source>
</evidence>